<reference evidence="9" key="1">
    <citation type="submission" date="2011-08" db="EMBL/GenBank/DDBJ databases">
        <title>The draft genome of Latimeria chalumnae.</title>
        <authorList>
            <person name="Di Palma F."/>
            <person name="Alfoldi J."/>
            <person name="Johnson J."/>
            <person name="Berlin A."/>
            <person name="Gnerre S."/>
            <person name="Jaffe D."/>
            <person name="MacCallum I."/>
            <person name="Young S."/>
            <person name="Walker B.J."/>
            <person name="Lander E."/>
            <person name="Lindblad-Toh K."/>
        </authorList>
    </citation>
    <scope>NUCLEOTIDE SEQUENCE [LARGE SCALE GENOMIC DNA]</scope>
    <source>
        <strain evidence="9">Wild caught</strain>
    </source>
</reference>
<dbReference type="OMA" id="LRHKWKP"/>
<dbReference type="AlphaFoldDB" id="H2ZRP1"/>
<evidence type="ECO:0000256" key="2">
    <source>
        <dbReference type="ARBA" id="ARBA00005807"/>
    </source>
</evidence>
<comment type="subcellular location">
    <subcellularLocation>
        <location evidence="1">Mitochondrion outer membrane</location>
        <topology evidence="1">Peripheral membrane protein</topology>
        <orientation evidence="1">Cytoplasmic side</orientation>
    </subcellularLocation>
</comment>
<evidence type="ECO:0000313" key="8">
    <source>
        <dbReference type="Ensembl" id="ENSLACP00000000062.1"/>
    </source>
</evidence>
<dbReference type="GeneTree" id="ENSGT00950000183215"/>
<keyword evidence="3" id="KW-1000">Mitochondrion outer membrane</keyword>
<dbReference type="STRING" id="7897.ENSLACP00000000062"/>
<dbReference type="InParanoid" id="H2ZRP1"/>
<evidence type="ECO:0000256" key="1">
    <source>
        <dbReference type="ARBA" id="ARBA00004570"/>
    </source>
</evidence>
<name>H2ZRP1_LATCH</name>
<dbReference type="Bgee" id="ENSLACG00000000055">
    <property type="expression patterns" value="Expressed in muscle tissue and 3 other cell types or tissues"/>
</dbReference>
<dbReference type="EMBL" id="AFYH01200012">
    <property type="status" value="NOT_ANNOTATED_CDS"/>
    <property type="molecule type" value="Genomic_DNA"/>
</dbReference>
<comment type="function">
    <text evidence="7">Plays a role in mitochondrial aerobic respiration. Regulates mitochondrial organization and fission.</text>
</comment>
<dbReference type="Ensembl" id="ENSLACT00000000063.1">
    <property type="protein sequence ID" value="ENSLACP00000000062.1"/>
    <property type="gene ID" value="ENSLACG00000000055.1"/>
</dbReference>
<organism evidence="8 9">
    <name type="scientific">Latimeria chalumnae</name>
    <name type="common">Coelacanth</name>
    <dbReference type="NCBI Taxonomy" id="7897"/>
    <lineage>
        <taxon>Eukaryota</taxon>
        <taxon>Metazoa</taxon>
        <taxon>Chordata</taxon>
        <taxon>Craniata</taxon>
        <taxon>Vertebrata</taxon>
        <taxon>Euteleostomi</taxon>
        <taxon>Coelacanthiformes</taxon>
        <taxon>Coelacanthidae</taxon>
        <taxon>Latimeria</taxon>
    </lineage>
</organism>
<dbReference type="Proteomes" id="UP000008672">
    <property type="component" value="Unassembled WGS sequence"/>
</dbReference>
<evidence type="ECO:0000256" key="6">
    <source>
        <dbReference type="ARBA" id="ARBA00044937"/>
    </source>
</evidence>
<dbReference type="eggNOG" id="ENOG502QRAC">
    <property type="taxonomic scope" value="Eukaryota"/>
</dbReference>
<dbReference type="InterPro" id="IPR007972">
    <property type="entry name" value="Mtfr1"/>
</dbReference>
<proteinExistence type="inferred from homology"/>
<dbReference type="PANTHER" id="PTHR14215">
    <property type="entry name" value="PROTEIN OF UNKNOWN FUNCTION DUF729"/>
    <property type="match status" value="1"/>
</dbReference>
<dbReference type="GO" id="GO:0000266">
    <property type="term" value="P:mitochondrial fission"/>
    <property type="evidence" value="ECO:0007669"/>
    <property type="project" value="UniProtKB-UniRule"/>
</dbReference>
<keyword evidence="9" id="KW-1185">Reference proteome</keyword>
<dbReference type="GO" id="GO:0009060">
    <property type="term" value="P:aerobic respiration"/>
    <property type="evidence" value="ECO:0007669"/>
    <property type="project" value="UniProtKB-UniRule"/>
</dbReference>
<keyword evidence="5" id="KW-0472">Membrane</keyword>
<evidence type="ECO:0000313" key="9">
    <source>
        <dbReference type="Proteomes" id="UP000008672"/>
    </source>
</evidence>
<accession>H2ZRP1</accession>
<dbReference type="Pfam" id="PF05308">
    <property type="entry name" value="Mito_fiss_reg"/>
    <property type="match status" value="1"/>
</dbReference>
<protein>
    <recommendedName>
        <fullName evidence="7">Mitochondrial fission regulator</fullName>
    </recommendedName>
</protein>
<evidence type="ECO:0000256" key="5">
    <source>
        <dbReference type="ARBA" id="ARBA00023136"/>
    </source>
</evidence>
<sequence length="223" mass="24793">CFQVLSELSNLRSGVSPMVPTLADIAWIAADEEETYARFRSDHRPLKHEWRPTPLLVLHRNSSVPSFRRDERKVETLKKPGLTALNRTTALQEELSRLRSQIARIVAADSDSAPLTPDLLSPDGSSLSCSMTSFETPFQPPATFLISDITEESEEAELELAGPSFSTLGSPTFEFSRTVLGERSLTTADEEEPISTSISKSSSFADMMDILKDINKVQMNKDW</sequence>
<dbReference type="HOGENOM" id="CLU_083041_0_0_1"/>
<dbReference type="FunCoup" id="H2ZRP1">
    <property type="interactions" value="870"/>
</dbReference>
<evidence type="ECO:0000256" key="4">
    <source>
        <dbReference type="ARBA" id="ARBA00023128"/>
    </source>
</evidence>
<comment type="similarity">
    <text evidence="2 7">Belongs to the MTFR1 family.</text>
</comment>
<reference evidence="8" key="3">
    <citation type="submission" date="2025-09" db="UniProtKB">
        <authorList>
            <consortium name="Ensembl"/>
        </authorList>
    </citation>
    <scope>IDENTIFICATION</scope>
</reference>
<dbReference type="PANTHER" id="PTHR14215:SF3">
    <property type="entry name" value="MITOCHONDRIAL FISSION REGULATOR 1-LIKE"/>
    <property type="match status" value="1"/>
</dbReference>
<comment type="function">
    <text evidence="6">Mitochondrial protein required for adaptation of miochondrial dynamics to metabolic changes. Regulates mitochondrial morphology at steady state and mediates AMPK-dependent stress-induced mitochondrial fragmentation via the control of OPA1 levels.</text>
</comment>
<reference evidence="8" key="2">
    <citation type="submission" date="2025-08" db="UniProtKB">
        <authorList>
            <consortium name="Ensembl"/>
        </authorList>
    </citation>
    <scope>IDENTIFICATION</scope>
</reference>
<gene>
    <name evidence="8" type="primary">MTFR1L</name>
</gene>
<evidence type="ECO:0000256" key="7">
    <source>
        <dbReference type="RuleBase" id="RU369053"/>
    </source>
</evidence>
<keyword evidence="4 7" id="KW-0496">Mitochondrion</keyword>
<evidence type="ECO:0000256" key="3">
    <source>
        <dbReference type="ARBA" id="ARBA00022787"/>
    </source>
</evidence>
<dbReference type="GO" id="GO:0005741">
    <property type="term" value="C:mitochondrial outer membrane"/>
    <property type="evidence" value="ECO:0007669"/>
    <property type="project" value="UniProtKB-SubCell"/>
</dbReference>